<feature type="region of interest" description="Disordered" evidence="4">
    <location>
        <begin position="240"/>
        <end position="624"/>
    </location>
</feature>
<comment type="caution">
    <text evidence="5">The sequence shown here is derived from an EMBL/GenBank/DDBJ whole genome shotgun (WGS) entry which is preliminary data.</text>
</comment>
<dbReference type="PANTHER" id="PTHR10901:SF16">
    <property type="entry name" value="TROPOMODULIN"/>
    <property type="match status" value="1"/>
</dbReference>
<feature type="compositionally biased region" description="Basic and acidic residues" evidence="4">
    <location>
        <begin position="240"/>
        <end position="260"/>
    </location>
</feature>
<feature type="compositionally biased region" description="Basic and acidic residues" evidence="4">
    <location>
        <begin position="583"/>
        <end position="599"/>
    </location>
</feature>
<evidence type="ECO:0000313" key="5">
    <source>
        <dbReference type="EMBL" id="GMS79958.1"/>
    </source>
</evidence>
<dbReference type="SUPFAM" id="SSF52047">
    <property type="entry name" value="RNI-like"/>
    <property type="match status" value="1"/>
</dbReference>
<dbReference type="GO" id="GO:0030239">
    <property type="term" value="P:myofibril assembly"/>
    <property type="evidence" value="ECO:0007669"/>
    <property type="project" value="TreeGrafter"/>
</dbReference>
<protein>
    <submittedName>
        <fullName evidence="5">Uncharacterized protein</fullName>
    </submittedName>
</protein>
<dbReference type="GO" id="GO:0005856">
    <property type="term" value="C:cytoskeleton"/>
    <property type="evidence" value="ECO:0007669"/>
    <property type="project" value="UniProtKB-SubCell"/>
</dbReference>
<dbReference type="Gene3D" id="3.80.10.10">
    <property type="entry name" value="Ribonuclease Inhibitor"/>
    <property type="match status" value="1"/>
</dbReference>
<feature type="compositionally biased region" description="Basic and acidic residues" evidence="4">
    <location>
        <begin position="480"/>
        <end position="525"/>
    </location>
</feature>
<feature type="compositionally biased region" description="Basic and acidic residues" evidence="4">
    <location>
        <begin position="361"/>
        <end position="373"/>
    </location>
</feature>
<evidence type="ECO:0000256" key="4">
    <source>
        <dbReference type="SAM" id="MobiDB-lite"/>
    </source>
</evidence>
<gene>
    <name evidence="5" type="ORF">PENTCL1PPCAC_2133</name>
</gene>
<feature type="compositionally biased region" description="Low complexity" evidence="4">
    <location>
        <begin position="261"/>
        <end position="299"/>
    </location>
</feature>
<feature type="compositionally biased region" description="Polar residues" evidence="4">
    <location>
        <begin position="421"/>
        <end position="431"/>
    </location>
</feature>
<dbReference type="InterPro" id="IPR004934">
    <property type="entry name" value="TMOD"/>
</dbReference>
<feature type="compositionally biased region" description="Low complexity" evidence="4">
    <location>
        <begin position="377"/>
        <end position="387"/>
    </location>
</feature>
<evidence type="ECO:0000256" key="2">
    <source>
        <dbReference type="ARBA" id="ARBA00022490"/>
    </source>
</evidence>
<dbReference type="GO" id="GO:0005523">
    <property type="term" value="F:tropomyosin binding"/>
    <property type="evidence" value="ECO:0007669"/>
    <property type="project" value="InterPro"/>
</dbReference>
<feature type="compositionally biased region" description="Basic and acidic residues" evidence="4">
    <location>
        <begin position="457"/>
        <end position="471"/>
    </location>
</feature>
<reference evidence="5" key="1">
    <citation type="submission" date="2023-10" db="EMBL/GenBank/DDBJ databases">
        <title>Genome assembly of Pristionchus species.</title>
        <authorList>
            <person name="Yoshida K."/>
            <person name="Sommer R.J."/>
        </authorList>
    </citation>
    <scope>NUCLEOTIDE SEQUENCE</scope>
    <source>
        <strain evidence="5">RS0144</strain>
    </source>
</reference>
<accession>A0AAV5SCN6</accession>
<feature type="compositionally biased region" description="Polar residues" evidence="4">
    <location>
        <begin position="602"/>
        <end position="613"/>
    </location>
</feature>
<keyword evidence="3" id="KW-0206">Cytoskeleton</keyword>
<evidence type="ECO:0000256" key="3">
    <source>
        <dbReference type="ARBA" id="ARBA00023212"/>
    </source>
</evidence>
<feature type="compositionally biased region" description="Basic residues" evidence="4">
    <location>
        <begin position="526"/>
        <end position="538"/>
    </location>
</feature>
<sequence length="624" mass="69027">MSEEVMDDHEFLSALEQLHATEDSDVAELLKMMNENRIISWEEAEQILGDTQTVVKSSLPEQTRPSEPDNDTDIERCVQQLNDNDPNLKKINLNNMKRTPIPSIKRLIEAVAYNTVLEELSLANLGLYDTNCEMLPAVLELNTSLKKLNLETNYLSGDFFSKLFKAACVNQTLEEVKAVNQGVSFATTSEKEIIDAIIENRGLTKISLNLRLPEGRHKIENATLRNGEIKRVLRREAAAKAKKEADEAAKKPAPKPETKPIKAVSKAAPPSKKSSAVAAPVKPAAQAAKPAPKPVAAAKPEPKPEPVTPKAEVIPEPKPEPVKPKPWAPKAAPAKPEPVPEPKPQPVKPRWQPKAAPAKPEPAKPESKPDLKPAPKPFAAKPKAVSPPKEEMKPPTSKPILPKKTSDPVPLPERKTLPVTARSTSSRTSFLKETLEAKAKEGDKKKTVRKVIRKMKKPVEETDAAEIKTARNGDVNGVNGEDKEEKVKKESDTNGNEKEEEKSNESVKAVEEEKKMDEKTEETKPKRTVVRKVLRKKKKEEDEEKEKTDEEARTALGDDYLTTRPRRRSSAVKEVEIPATPVSEDRPMAVYKLRRESKDAGPSTSIEKGSSAPSKPIPSWKTKA</sequence>
<name>A0AAV5SCN6_9BILA</name>
<keyword evidence="2" id="KW-0963">Cytoplasm</keyword>
<dbReference type="GO" id="GO:0051694">
    <property type="term" value="P:pointed-end actin filament capping"/>
    <property type="evidence" value="ECO:0007669"/>
    <property type="project" value="InterPro"/>
</dbReference>
<dbReference type="EMBL" id="BTSX01000001">
    <property type="protein sequence ID" value="GMS79958.1"/>
    <property type="molecule type" value="Genomic_DNA"/>
</dbReference>
<dbReference type="Proteomes" id="UP001432027">
    <property type="component" value="Unassembled WGS sequence"/>
</dbReference>
<dbReference type="GO" id="GO:0007015">
    <property type="term" value="P:actin filament organization"/>
    <property type="evidence" value="ECO:0007669"/>
    <property type="project" value="TreeGrafter"/>
</dbReference>
<comment type="subcellular location">
    <subcellularLocation>
        <location evidence="1">Cytoplasm</location>
        <location evidence="1">Cytoskeleton</location>
    </subcellularLocation>
</comment>
<dbReference type="GO" id="GO:0030016">
    <property type="term" value="C:myofibril"/>
    <property type="evidence" value="ECO:0007669"/>
    <property type="project" value="TreeGrafter"/>
</dbReference>
<organism evidence="5 6">
    <name type="scientific">Pristionchus entomophagus</name>
    <dbReference type="NCBI Taxonomy" id="358040"/>
    <lineage>
        <taxon>Eukaryota</taxon>
        <taxon>Metazoa</taxon>
        <taxon>Ecdysozoa</taxon>
        <taxon>Nematoda</taxon>
        <taxon>Chromadorea</taxon>
        <taxon>Rhabditida</taxon>
        <taxon>Rhabditina</taxon>
        <taxon>Diplogasteromorpha</taxon>
        <taxon>Diplogasteroidea</taxon>
        <taxon>Neodiplogasteridae</taxon>
        <taxon>Pristionchus</taxon>
    </lineage>
</organism>
<dbReference type="AlphaFoldDB" id="A0AAV5SCN6"/>
<feature type="compositionally biased region" description="Basic residues" evidence="4">
    <location>
        <begin position="446"/>
        <end position="456"/>
    </location>
</feature>
<feature type="compositionally biased region" description="Pro residues" evidence="4">
    <location>
        <begin position="335"/>
        <end position="347"/>
    </location>
</feature>
<dbReference type="InterPro" id="IPR032675">
    <property type="entry name" value="LRR_dom_sf"/>
</dbReference>
<feature type="compositionally biased region" description="Basic and acidic residues" evidence="4">
    <location>
        <begin position="313"/>
        <end position="323"/>
    </location>
</feature>
<evidence type="ECO:0000256" key="1">
    <source>
        <dbReference type="ARBA" id="ARBA00004245"/>
    </source>
</evidence>
<proteinExistence type="predicted"/>
<keyword evidence="6" id="KW-1185">Reference proteome</keyword>
<feature type="compositionally biased region" description="Basic and acidic residues" evidence="4">
    <location>
        <begin position="433"/>
        <end position="445"/>
    </location>
</feature>
<dbReference type="PANTHER" id="PTHR10901">
    <property type="entry name" value="TROPOMODULIN"/>
    <property type="match status" value="1"/>
</dbReference>
<evidence type="ECO:0000313" key="6">
    <source>
        <dbReference type="Proteomes" id="UP001432027"/>
    </source>
</evidence>